<feature type="region of interest" description="Disordered" evidence="1">
    <location>
        <begin position="253"/>
        <end position="293"/>
    </location>
</feature>
<dbReference type="InterPro" id="IPR029358">
    <property type="entry name" value="CFAP96"/>
</dbReference>
<dbReference type="AlphaFoldDB" id="A0A7S4EB24"/>
<dbReference type="EMBL" id="CAKKNE010000002">
    <property type="protein sequence ID" value="CAH0368943.1"/>
    <property type="molecule type" value="Genomic_DNA"/>
</dbReference>
<proteinExistence type="predicted"/>
<gene>
    <name evidence="2" type="ORF">PCAL00307_LOCUS16469</name>
    <name evidence="3" type="ORF">PECAL_2P20440</name>
</gene>
<evidence type="ECO:0000313" key="4">
    <source>
        <dbReference type="Proteomes" id="UP000789595"/>
    </source>
</evidence>
<name>A0A7S4EB24_9STRA</name>
<reference evidence="3" key="2">
    <citation type="submission" date="2021-11" db="EMBL/GenBank/DDBJ databases">
        <authorList>
            <consortium name="Genoscope - CEA"/>
            <person name="William W."/>
        </authorList>
    </citation>
    <scope>NUCLEOTIDE SEQUENCE</scope>
</reference>
<organism evidence="2">
    <name type="scientific">Pelagomonas calceolata</name>
    <dbReference type="NCBI Taxonomy" id="35677"/>
    <lineage>
        <taxon>Eukaryota</taxon>
        <taxon>Sar</taxon>
        <taxon>Stramenopiles</taxon>
        <taxon>Ochrophyta</taxon>
        <taxon>Pelagophyceae</taxon>
        <taxon>Pelagomonadales</taxon>
        <taxon>Pelagomonadaceae</taxon>
        <taxon>Pelagomonas</taxon>
    </lineage>
</organism>
<sequence length="293" mass="32892">MDYCFSPPTFLSTGDKWRQPPHLPAKWRDKSRNFVTCSSKKGKTAANFGDGPCDYRGAYGGEPYVEYDKMMGKVRKASKQKFRTPEGFRYASQRPEAFGKGIEYKPEGGYDPVKRRDTIAPRNVGTAKGRSRNETITGQPMVTYSTDPFEATDIQLKKEQDHHKELCAKIGSARPYSSATCANRAFGKVENEPETDKPLYAKDNTRPWTRSGPFRRAVKGGEMFCPVPDLLPEPYDDVARRRAALPLRRQPVAIKTRHLPPSLKERPPFRSTHAKPKAGPTRVLSIAGAKGRV</sequence>
<evidence type="ECO:0000313" key="3">
    <source>
        <dbReference type="EMBL" id="CAH0368943.1"/>
    </source>
</evidence>
<keyword evidence="4" id="KW-1185">Reference proteome</keyword>
<dbReference type="Pfam" id="PF15239">
    <property type="entry name" value="CFAP96-like"/>
    <property type="match status" value="1"/>
</dbReference>
<evidence type="ECO:0000313" key="2">
    <source>
        <dbReference type="EMBL" id="CAE0701033.1"/>
    </source>
</evidence>
<dbReference type="Proteomes" id="UP000789595">
    <property type="component" value="Unassembled WGS sequence"/>
</dbReference>
<accession>A0A7S4EB24</accession>
<reference evidence="2" key="1">
    <citation type="submission" date="2021-01" db="EMBL/GenBank/DDBJ databases">
        <authorList>
            <person name="Corre E."/>
            <person name="Pelletier E."/>
            <person name="Niang G."/>
            <person name="Scheremetjew M."/>
            <person name="Finn R."/>
            <person name="Kale V."/>
            <person name="Holt S."/>
            <person name="Cochrane G."/>
            <person name="Meng A."/>
            <person name="Brown T."/>
            <person name="Cohen L."/>
        </authorList>
    </citation>
    <scope>NUCLEOTIDE SEQUENCE</scope>
    <source>
        <strain evidence="2">CCMP1756</strain>
    </source>
</reference>
<dbReference type="EMBL" id="HBIW01019132">
    <property type="protein sequence ID" value="CAE0701033.1"/>
    <property type="molecule type" value="Transcribed_RNA"/>
</dbReference>
<evidence type="ECO:0000256" key="1">
    <source>
        <dbReference type="SAM" id="MobiDB-lite"/>
    </source>
</evidence>
<protein>
    <submittedName>
        <fullName evidence="2">Uncharacterized protein</fullName>
    </submittedName>
</protein>